<comment type="caution">
    <text evidence="2">The sequence shown here is derived from an EMBL/GenBank/DDBJ whole genome shotgun (WGS) entry which is preliminary data.</text>
</comment>
<dbReference type="InterPro" id="IPR005064">
    <property type="entry name" value="BUG"/>
</dbReference>
<reference evidence="2 3" key="1">
    <citation type="submission" date="2019-03" db="EMBL/GenBank/DDBJ databases">
        <title>Genomic Encyclopedia of Type Strains, Phase IV (KMG-IV): sequencing the most valuable type-strain genomes for metagenomic binning, comparative biology and taxonomic classification.</title>
        <authorList>
            <person name="Goeker M."/>
        </authorList>
    </citation>
    <scope>NUCLEOTIDE SEQUENCE [LARGE SCALE GENOMIC DNA]</scope>
    <source>
        <strain evidence="2 3">DSM 100048</strain>
    </source>
</reference>
<evidence type="ECO:0000313" key="3">
    <source>
        <dbReference type="Proteomes" id="UP000294692"/>
    </source>
</evidence>
<name>A0A4R3UT11_9BURK</name>
<dbReference type="Gene3D" id="3.40.190.150">
    <property type="entry name" value="Bordetella uptake gene, domain 1"/>
    <property type="match status" value="1"/>
</dbReference>
<dbReference type="AlphaFoldDB" id="A0A4R3UT11"/>
<dbReference type="PANTHER" id="PTHR42928">
    <property type="entry name" value="TRICARBOXYLATE-BINDING PROTEIN"/>
    <property type="match status" value="1"/>
</dbReference>
<dbReference type="InterPro" id="IPR042100">
    <property type="entry name" value="Bug_dom1"/>
</dbReference>
<evidence type="ECO:0000313" key="2">
    <source>
        <dbReference type="EMBL" id="TCU93174.1"/>
    </source>
</evidence>
<gene>
    <name evidence="2" type="ORF">EV686_11257</name>
</gene>
<keyword evidence="3" id="KW-1185">Reference proteome</keyword>
<organism evidence="2 3">
    <name type="scientific">Paracandidimonas soli</name>
    <dbReference type="NCBI Taxonomy" id="1917182"/>
    <lineage>
        <taxon>Bacteria</taxon>
        <taxon>Pseudomonadati</taxon>
        <taxon>Pseudomonadota</taxon>
        <taxon>Betaproteobacteria</taxon>
        <taxon>Burkholderiales</taxon>
        <taxon>Alcaligenaceae</taxon>
        <taxon>Paracandidimonas</taxon>
    </lineage>
</organism>
<dbReference type="SUPFAM" id="SSF53850">
    <property type="entry name" value="Periplasmic binding protein-like II"/>
    <property type="match status" value="1"/>
</dbReference>
<comment type="similarity">
    <text evidence="1">Belongs to the UPF0065 (bug) family.</text>
</comment>
<dbReference type="Gene3D" id="3.40.190.10">
    <property type="entry name" value="Periplasmic binding protein-like II"/>
    <property type="match status" value="1"/>
</dbReference>
<accession>A0A4R3UT11</accession>
<evidence type="ECO:0000256" key="1">
    <source>
        <dbReference type="ARBA" id="ARBA00006987"/>
    </source>
</evidence>
<dbReference type="Proteomes" id="UP000294692">
    <property type="component" value="Unassembled WGS sequence"/>
</dbReference>
<dbReference type="Pfam" id="PF03401">
    <property type="entry name" value="TctC"/>
    <property type="match status" value="1"/>
</dbReference>
<proteinExistence type="inferred from homology"/>
<protein>
    <submittedName>
        <fullName evidence="2">Tripartite-type tricarboxylate transporter receptor subunit TctC</fullName>
    </submittedName>
</protein>
<dbReference type="PANTHER" id="PTHR42928:SF5">
    <property type="entry name" value="BLR1237 PROTEIN"/>
    <property type="match status" value="1"/>
</dbReference>
<dbReference type="PIRSF" id="PIRSF017082">
    <property type="entry name" value="YflP"/>
    <property type="match status" value="1"/>
</dbReference>
<sequence length="340" mass="35423">MFNGLGKHLRSWCGKASGRGRGIGMAILLGGSFMLPAAAQASYPERPVTLIVPFAPGGSSDIIGRVLANPLAEKLGQSVIVENVSGVGGVLGTQKAVRSTADGYTVLLGSGSEILINKLINPSGVSYDGLQDLVPVAFVGTGPMVLVGRPGLPARTISEVLDLARKDALSYASAGNGTPMHVAGELLQIRSKTQMTHVPYRGASPALVDIMGDQVDLGVSTLAAAQSHIQAGRVQAYAVTSAEKSDLAPSLPALGQEPGLEGFDLNVWFGLFVPRDTPAAVVEHLQSVAQEVLASEKIKADLAAQGISVSGASGQELRKYMEEQVEIYREVVKTANMRAE</sequence>
<keyword evidence="2" id="KW-0675">Receptor</keyword>
<dbReference type="EMBL" id="SMBX01000012">
    <property type="protein sequence ID" value="TCU93174.1"/>
    <property type="molecule type" value="Genomic_DNA"/>
</dbReference>
<dbReference type="RefSeq" id="WP_165972664.1">
    <property type="nucleotide sequence ID" value="NZ_JBHRVM010000001.1"/>
</dbReference>